<dbReference type="RefSeq" id="WP_167675261.1">
    <property type="nucleotide sequence ID" value="NZ_CP050313.1"/>
</dbReference>
<evidence type="ECO:0000313" key="1">
    <source>
        <dbReference type="EMBL" id="QIR13485.1"/>
    </source>
</evidence>
<dbReference type="Proteomes" id="UP000502608">
    <property type="component" value="Chromosome"/>
</dbReference>
<dbReference type="AlphaFoldDB" id="A0A6G9QHE1"/>
<evidence type="ECO:0000313" key="2">
    <source>
        <dbReference type="Proteomes" id="UP000502608"/>
    </source>
</evidence>
<protein>
    <submittedName>
        <fullName evidence="1">YdcH family protein</fullName>
    </submittedName>
</protein>
<dbReference type="InterPro" id="IPR007420">
    <property type="entry name" value="DUF465"/>
</dbReference>
<proteinExistence type="predicted"/>
<accession>A0A6G9QHE1</accession>
<dbReference type="Gene3D" id="6.10.280.50">
    <property type="match status" value="1"/>
</dbReference>
<name>A0A6G9QHE1_9GAMM</name>
<organism evidence="1 2">
    <name type="scientific">Shewanella aestuarii</name>
    <dbReference type="NCBI Taxonomy" id="1028752"/>
    <lineage>
        <taxon>Bacteria</taxon>
        <taxon>Pseudomonadati</taxon>
        <taxon>Pseudomonadota</taxon>
        <taxon>Gammaproteobacteria</taxon>
        <taxon>Alteromonadales</taxon>
        <taxon>Shewanellaceae</taxon>
        <taxon>Shewanella</taxon>
    </lineage>
</organism>
<keyword evidence="2" id="KW-1185">Reference proteome</keyword>
<reference evidence="1 2" key="1">
    <citation type="submission" date="2020-03" db="EMBL/GenBank/DDBJ databases">
        <title>Complete genome sequence of Shewanella sp.</title>
        <authorList>
            <person name="Kim Y.-S."/>
            <person name="Kim S.-J."/>
            <person name="Jung H.-K."/>
            <person name="Kim K.-H."/>
        </authorList>
    </citation>
    <scope>NUCLEOTIDE SEQUENCE [LARGE SCALE GENOMIC DNA]</scope>
    <source>
        <strain evidence="1 2">PN3F2</strain>
    </source>
</reference>
<dbReference type="KEGG" id="saes:HBH39_02360"/>
<dbReference type="Pfam" id="PF04325">
    <property type="entry name" value="DUF465"/>
    <property type="match status" value="1"/>
</dbReference>
<dbReference type="InterPro" id="IPR038444">
    <property type="entry name" value="DUF465_sf"/>
</dbReference>
<dbReference type="EMBL" id="CP050313">
    <property type="protein sequence ID" value="QIR13485.1"/>
    <property type="molecule type" value="Genomic_DNA"/>
</dbReference>
<gene>
    <name evidence="1" type="ORF">HBH39_02360</name>
</gene>
<sequence>MFPEYRELITKLKTSDAHFLRKFDEHNQLDEEIKQHEAHSSSDTTPEVKILKSKKLHLKEEIYQILKKHDAQSA</sequence>